<name>A0A1R1LC63_9MICC</name>
<dbReference type="EMBL" id="MRDE01000036">
    <property type="protein sequence ID" value="OMH25126.1"/>
    <property type="molecule type" value="Genomic_DNA"/>
</dbReference>
<dbReference type="AlphaFoldDB" id="A0A1R1LC63"/>
<dbReference type="STRING" id="554083.BKD30_06575"/>
<proteinExistence type="predicted"/>
<keyword evidence="2" id="KW-1185">Reference proteome</keyword>
<comment type="caution">
    <text evidence="1">The sequence shown here is derived from an EMBL/GenBank/DDBJ whole genome shotgun (WGS) entry which is preliminary data.</text>
</comment>
<sequence length="203" mass="22425">MSDDLPRDETITASDILRRLSDRPLGSVAIASGRTLLPFSRSLLTAAQNLLEKAVRNHDDPEKSLPFIDRAVALPYDEHEEAYPAAMAAGQWLFMAVTDAVEEALPGDESWLDAAIAVLRETGDPGRTELRHVLDVVDQDYVVPDPERRRLRRALAEFPPEPGWVELADRPREELRDRVLAVLEVAAAYDEAYAEAAAGALNS</sequence>
<dbReference type="Proteomes" id="UP000187085">
    <property type="component" value="Unassembled WGS sequence"/>
</dbReference>
<reference evidence="1 2" key="1">
    <citation type="submission" date="2016-12" db="EMBL/GenBank/DDBJ databases">
        <title>Draft genome of Tersicoccus phoenicis 1P05MA.</title>
        <authorList>
            <person name="Nakajima Y."/>
            <person name="Yoshizawa S."/>
            <person name="Nakamura K."/>
            <person name="Ogura Y."/>
            <person name="Hayashi T."/>
            <person name="Kogure K."/>
        </authorList>
    </citation>
    <scope>NUCLEOTIDE SEQUENCE [LARGE SCALE GENOMIC DNA]</scope>
    <source>
        <strain evidence="1 2">1p05MA</strain>
    </source>
</reference>
<dbReference type="OrthoDB" id="5146366at2"/>
<accession>A0A1R1LC63</accession>
<gene>
    <name evidence="1" type="ORF">BKD30_06575</name>
</gene>
<protein>
    <submittedName>
        <fullName evidence="1">Uncharacterized protein</fullName>
    </submittedName>
</protein>
<evidence type="ECO:0000313" key="1">
    <source>
        <dbReference type="EMBL" id="OMH25126.1"/>
    </source>
</evidence>
<organism evidence="1 2">
    <name type="scientific">Tersicoccus phoenicis</name>
    <dbReference type="NCBI Taxonomy" id="554083"/>
    <lineage>
        <taxon>Bacteria</taxon>
        <taxon>Bacillati</taxon>
        <taxon>Actinomycetota</taxon>
        <taxon>Actinomycetes</taxon>
        <taxon>Micrococcales</taxon>
        <taxon>Micrococcaceae</taxon>
        <taxon>Tersicoccus</taxon>
    </lineage>
</organism>
<evidence type="ECO:0000313" key="2">
    <source>
        <dbReference type="Proteomes" id="UP000187085"/>
    </source>
</evidence>
<dbReference type="RefSeq" id="WP_076703362.1">
    <property type="nucleotide sequence ID" value="NZ_MRDE01000036.1"/>
</dbReference>